<gene>
    <name evidence="1" type="ORF">C4K68_00610</name>
</gene>
<evidence type="ECO:0000313" key="1">
    <source>
        <dbReference type="EMBL" id="PPC79449.1"/>
    </source>
</evidence>
<proteinExistence type="predicted"/>
<dbReference type="InterPro" id="IPR011978">
    <property type="entry name" value="YgfB-like"/>
</dbReference>
<dbReference type="SUPFAM" id="SSF101327">
    <property type="entry name" value="YgfB-like"/>
    <property type="match status" value="1"/>
</dbReference>
<comment type="caution">
    <text evidence="1">The sequence shown here is derived from an EMBL/GenBank/DDBJ whole genome shotgun (WGS) entry which is preliminary data.</text>
</comment>
<name>A0A2S5KY64_9PROT</name>
<dbReference type="OrthoDB" id="7008537at2"/>
<sequence length="228" mass="25974">MGAHYAANQMLCHRSFGFERVEWDRLLEDISMTQSFNARPLTDEEFEKLEDFLFSPAVSEEAMDYIGIHALLTAVAICPKPISKTTWMESIFVEAPKWESAEQQAFVEGLLDRELACILEELEGEEPVELPCDLTLEDEDGLLTSWCQAFIEGVYLEEAAWFNDHEAEVAELMLPIMVASDLFDDPDMQAIRKNKQLTEQFCSEIPDILTDIYLLFRAPAEGGKGKRH</sequence>
<dbReference type="Proteomes" id="UP000238196">
    <property type="component" value="Unassembled WGS sequence"/>
</dbReference>
<organism evidence="1 2">
    <name type="scientific">Proteobacteria bacterium 228</name>
    <dbReference type="NCBI Taxonomy" id="2083153"/>
    <lineage>
        <taxon>Bacteria</taxon>
        <taxon>Pseudomonadati</taxon>
        <taxon>Pseudomonadota</taxon>
    </lineage>
</organism>
<protein>
    <submittedName>
        <fullName evidence="1">YecA family protein</fullName>
    </submittedName>
</protein>
<evidence type="ECO:0000313" key="2">
    <source>
        <dbReference type="Proteomes" id="UP000238196"/>
    </source>
</evidence>
<dbReference type="Gene3D" id="1.20.120.740">
    <property type="entry name" value="YgfB uncharacterised protein family UPF0149, PF03695"/>
    <property type="match status" value="1"/>
</dbReference>
<dbReference type="NCBIfam" id="TIGR02292">
    <property type="entry name" value="ygfB_yecA"/>
    <property type="match status" value="1"/>
</dbReference>
<dbReference type="Pfam" id="PF03695">
    <property type="entry name" value="UPF0149"/>
    <property type="match status" value="1"/>
</dbReference>
<dbReference type="AlphaFoldDB" id="A0A2S5KY64"/>
<dbReference type="EMBL" id="PRLP01000001">
    <property type="protein sequence ID" value="PPC79449.1"/>
    <property type="molecule type" value="Genomic_DNA"/>
</dbReference>
<accession>A0A2S5KY64</accession>
<dbReference type="InterPro" id="IPR036255">
    <property type="entry name" value="YgfB-like_sf"/>
</dbReference>
<reference evidence="1 2" key="1">
    <citation type="submission" date="2018-02" db="EMBL/GenBank/DDBJ databases">
        <title>novel marine gammaproteobacteria from coastal saline agro ecosystem.</title>
        <authorList>
            <person name="Krishnan R."/>
            <person name="Ramesh Kumar N."/>
        </authorList>
    </citation>
    <scope>NUCLEOTIDE SEQUENCE [LARGE SCALE GENOMIC DNA]</scope>
    <source>
        <strain evidence="1 2">228</strain>
    </source>
</reference>